<dbReference type="GO" id="GO:0043565">
    <property type="term" value="F:sequence-specific DNA binding"/>
    <property type="evidence" value="ECO:0007669"/>
    <property type="project" value="InterPro"/>
</dbReference>
<dbReference type="SUPFAM" id="SSF51215">
    <property type="entry name" value="Regulatory protein AraC"/>
    <property type="match status" value="1"/>
</dbReference>
<name>A0A7C9HNU3_9BACT</name>
<gene>
    <name evidence="3" type="ORF">F0475_00075</name>
</gene>
<dbReference type="GO" id="GO:0003700">
    <property type="term" value="F:DNA-binding transcription factor activity"/>
    <property type="evidence" value="ECO:0007669"/>
    <property type="project" value="InterPro"/>
</dbReference>
<proteinExistence type="predicted"/>
<dbReference type="SMART" id="SM00342">
    <property type="entry name" value="HTH_ARAC"/>
    <property type="match status" value="1"/>
</dbReference>
<dbReference type="Proteomes" id="UP000482295">
    <property type="component" value="Unassembled WGS sequence"/>
</dbReference>
<dbReference type="AlphaFoldDB" id="A0A7C9HNU3"/>
<evidence type="ECO:0000313" key="4">
    <source>
        <dbReference type="Proteomes" id="UP000482295"/>
    </source>
</evidence>
<evidence type="ECO:0000313" key="3">
    <source>
        <dbReference type="EMBL" id="MUL26747.1"/>
    </source>
</evidence>
<reference evidence="3 4" key="1">
    <citation type="submission" date="2019-09" db="EMBL/GenBank/DDBJ databases">
        <title>Prevotella A2879 sp. nov., isolated from an abscess of a patient.</title>
        <authorList>
            <person name="Buhl M."/>
            <person name="Oberhettinger P."/>
        </authorList>
    </citation>
    <scope>NUCLEOTIDE SEQUENCE [LARGE SCALE GENOMIC DNA]</scope>
    <source>
        <strain evidence="3 4">A2879</strain>
    </source>
</reference>
<dbReference type="RefSeq" id="WP_155714854.1">
    <property type="nucleotide sequence ID" value="NZ_VVIQ01000001.1"/>
</dbReference>
<evidence type="ECO:0000256" key="1">
    <source>
        <dbReference type="ARBA" id="ARBA00023125"/>
    </source>
</evidence>
<dbReference type="Gene3D" id="1.10.10.60">
    <property type="entry name" value="Homeodomain-like"/>
    <property type="match status" value="1"/>
</dbReference>
<comment type="caution">
    <text evidence="3">The sequence shown here is derived from an EMBL/GenBank/DDBJ whole genome shotgun (WGS) entry which is preliminary data.</text>
</comment>
<accession>A0A7C9HNU3</accession>
<keyword evidence="4" id="KW-1185">Reference proteome</keyword>
<protein>
    <submittedName>
        <fullName evidence="3">AraC family transcriptional regulator</fullName>
    </submittedName>
</protein>
<organism evidence="3 4">
    <name type="scientific">Prevotella vespertina</name>
    <dbReference type="NCBI Taxonomy" id="2608404"/>
    <lineage>
        <taxon>Bacteria</taxon>
        <taxon>Pseudomonadati</taxon>
        <taxon>Bacteroidota</taxon>
        <taxon>Bacteroidia</taxon>
        <taxon>Bacteroidales</taxon>
        <taxon>Prevotellaceae</taxon>
        <taxon>Prevotella</taxon>
    </lineage>
</organism>
<evidence type="ECO:0000259" key="2">
    <source>
        <dbReference type="PROSITE" id="PS01124"/>
    </source>
</evidence>
<dbReference type="InterPro" id="IPR018060">
    <property type="entry name" value="HTH_AraC"/>
</dbReference>
<dbReference type="InterPro" id="IPR037923">
    <property type="entry name" value="HTH-like"/>
</dbReference>
<dbReference type="EMBL" id="VVIQ01000001">
    <property type="protein sequence ID" value="MUL26747.1"/>
    <property type="molecule type" value="Genomic_DNA"/>
</dbReference>
<dbReference type="Pfam" id="PF12833">
    <property type="entry name" value="HTH_18"/>
    <property type="match status" value="1"/>
</dbReference>
<dbReference type="PANTHER" id="PTHR43280:SF32">
    <property type="entry name" value="TRANSCRIPTIONAL REGULATORY PROTEIN"/>
    <property type="match status" value="1"/>
</dbReference>
<sequence>MRENKLISRVRTTSFKKIVSYLASNKANLGGDIYVGTEFAIGLGCLPPFSPVHDKTDLVRLDVLRVIIIKSGWCEPVINFKKYRCGPGDILFINWGVAIKEDALGRDITFDGFMMTQEYLKMIFHGRLPKRFLSPNLCFSFHMQDFELDIWSQYIRQLYSLANIQSMANEEAMKALFGSAMAFAMSLYKSRMPQNDDMWSRSKELIEHFLYFVDQYAKTQHELDFYASKLCVSTHYLGMIVKKETGETAKAILDKALLLLIKLELRYSNKPLQVLADEFHFVTLSAFCKFFKRCAGVTASEYRTMPDNQHEGSLPLYNLEKAESKGEGPYL</sequence>
<feature type="domain" description="HTH araC/xylS-type" evidence="2">
    <location>
        <begin position="207"/>
        <end position="305"/>
    </location>
</feature>
<dbReference type="PANTHER" id="PTHR43280">
    <property type="entry name" value="ARAC-FAMILY TRANSCRIPTIONAL REGULATOR"/>
    <property type="match status" value="1"/>
</dbReference>
<dbReference type="PROSITE" id="PS01124">
    <property type="entry name" value="HTH_ARAC_FAMILY_2"/>
    <property type="match status" value="1"/>
</dbReference>
<keyword evidence="1" id="KW-0238">DNA-binding</keyword>